<protein>
    <recommendedName>
        <fullName evidence="6">heparosan-N-sulfate-glucuronate 5-epimerase</fullName>
        <ecNumber evidence="6">5.1.3.17</ecNumber>
    </recommendedName>
</protein>
<keyword evidence="9" id="KW-1133">Transmembrane helix</keyword>
<gene>
    <name evidence="15" type="ORF">CAUJ_LOCUS4232</name>
</gene>
<evidence type="ECO:0000256" key="12">
    <source>
        <dbReference type="ARBA" id="ARBA00037847"/>
    </source>
</evidence>
<dbReference type="GO" id="GO:0005794">
    <property type="term" value="C:Golgi apparatus"/>
    <property type="evidence" value="ECO:0007669"/>
    <property type="project" value="TreeGrafter"/>
</dbReference>
<evidence type="ECO:0000256" key="4">
    <source>
        <dbReference type="ARBA" id="ARBA00005093"/>
    </source>
</evidence>
<dbReference type="PANTHER" id="PTHR13174">
    <property type="entry name" value="D-GLUCURONYL C5-EPIMERASE"/>
    <property type="match status" value="1"/>
</dbReference>
<dbReference type="AlphaFoldDB" id="A0A8S1GZC1"/>
<keyword evidence="16" id="KW-1185">Reference proteome</keyword>
<sequence length="590" mass="67266">MLRYRFLKQKLPFLFVIAFLFLLNHYFVGQRENGEAVSSRKKIDETHNEELKDCAAQEHQCVADNGKPMKCWKDATDVFFPFSFIRKRFDVTGKASRDEKSFEMFTSYSKIRLPEGPYDPKGPFGHFATYSVETRERVRCISGASGVPMSTQWDPKPYYYPIQIAQYGLQHYSRLKTANFSHSEVVLGRMNPEWKGAAGMDETSERLFYRHEEVGPVVNITAAGSLSNSGAYVYLDKTPDLHIISLKWLPIENASFTILVKLRENDLLVLLNYVFGEDDRCVWNDDEKASISTGQVSFSFCMGAMRSEWQKVSRDVLVDAARALSSGATKKKSQNWIFHPGDLFTVSIGFRGRLTVKQEIIQSNEQHLDAFLSAAEWFVRNQDEQGGWSVPVERAIAERRLVLAPGWHSAMAQGHGLSLLTRAFSETKEEKFLTAALKAIDLFNKSSEEGGVQNEIFGFPWYEEYPTLPGSFVLNGFLYSLIGLYDFSELQLNSDDNEKYYAKLNEAKKLYDVGVASLKALLPLFDTGSGSIYDLRHVALDTAPNLARWDYHGVHVYLLKWIANIENDAKLEETVRRWVSYAYGKRAKHN</sequence>
<dbReference type="EC" id="5.1.3.17" evidence="6"/>
<feature type="domain" description="D-glucuronyl C5-epimerase C-terminal" evidence="13">
    <location>
        <begin position="382"/>
        <end position="579"/>
    </location>
</feature>
<comment type="caution">
    <text evidence="15">The sequence shown here is derived from an EMBL/GenBank/DDBJ whole genome shotgun (WGS) entry which is preliminary data.</text>
</comment>
<dbReference type="InterPro" id="IPR010598">
    <property type="entry name" value="C5-epim_C"/>
</dbReference>
<dbReference type="InterPro" id="IPR039721">
    <property type="entry name" value="C5-epimerase"/>
</dbReference>
<dbReference type="GO" id="GO:0015012">
    <property type="term" value="P:heparan sulfate proteoglycan biosynthetic process"/>
    <property type="evidence" value="ECO:0007669"/>
    <property type="project" value="InterPro"/>
</dbReference>
<evidence type="ECO:0000256" key="9">
    <source>
        <dbReference type="ARBA" id="ARBA00022989"/>
    </source>
</evidence>
<evidence type="ECO:0000256" key="3">
    <source>
        <dbReference type="ARBA" id="ARBA00004841"/>
    </source>
</evidence>
<dbReference type="InterPro" id="IPR059154">
    <property type="entry name" value="Glce_b_sandwich"/>
</dbReference>
<evidence type="ECO:0000256" key="10">
    <source>
        <dbReference type="ARBA" id="ARBA00023136"/>
    </source>
</evidence>
<evidence type="ECO:0000256" key="2">
    <source>
        <dbReference type="ARBA" id="ARBA00004606"/>
    </source>
</evidence>
<dbReference type="GO" id="GO:0047464">
    <property type="term" value="F:heparosan-N-sulfate-glucuronate 5-epimerase activity"/>
    <property type="evidence" value="ECO:0007669"/>
    <property type="project" value="UniProtKB-EC"/>
</dbReference>
<dbReference type="Pfam" id="PF21174">
    <property type="entry name" value="Glce_b_sandwich"/>
    <property type="match status" value="1"/>
</dbReference>
<evidence type="ECO:0000256" key="8">
    <source>
        <dbReference type="ARBA" id="ARBA00022968"/>
    </source>
</evidence>
<organism evidence="15 16">
    <name type="scientific">Caenorhabditis auriculariae</name>
    <dbReference type="NCBI Taxonomy" id="2777116"/>
    <lineage>
        <taxon>Eukaryota</taxon>
        <taxon>Metazoa</taxon>
        <taxon>Ecdysozoa</taxon>
        <taxon>Nematoda</taxon>
        <taxon>Chromadorea</taxon>
        <taxon>Rhabditida</taxon>
        <taxon>Rhabditina</taxon>
        <taxon>Rhabditomorpha</taxon>
        <taxon>Rhabditoidea</taxon>
        <taxon>Rhabditidae</taxon>
        <taxon>Peloderinae</taxon>
        <taxon>Caenorhabditis</taxon>
    </lineage>
</organism>
<evidence type="ECO:0000256" key="1">
    <source>
        <dbReference type="ARBA" id="ARBA00000434"/>
    </source>
</evidence>
<comment type="pathway">
    <text evidence="3">Glycan metabolism; heparin biosynthesis.</text>
</comment>
<keyword evidence="10" id="KW-0472">Membrane</keyword>
<comment type="similarity">
    <text evidence="5">Belongs to the D-glucuronyl C5-epimerase family.</text>
</comment>
<dbReference type="OrthoDB" id="5914444at2759"/>
<comment type="subcellular location">
    <subcellularLocation>
        <location evidence="12">Endomembrane system</location>
        <topology evidence="12">Single-pass membrane protein</topology>
    </subcellularLocation>
    <subcellularLocation>
        <location evidence="2">Membrane</location>
        <topology evidence="2">Single-pass type II membrane protein</topology>
    </subcellularLocation>
</comment>
<dbReference type="Proteomes" id="UP000835052">
    <property type="component" value="Unassembled WGS sequence"/>
</dbReference>
<dbReference type="EMBL" id="CAJGYM010000008">
    <property type="protein sequence ID" value="CAD6188313.1"/>
    <property type="molecule type" value="Genomic_DNA"/>
</dbReference>
<keyword evidence="11" id="KW-0413">Isomerase</keyword>
<proteinExistence type="inferred from homology"/>
<evidence type="ECO:0000256" key="6">
    <source>
        <dbReference type="ARBA" id="ARBA00012087"/>
    </source>
</evidence>
<evidence type="ECO:0000259" key="14">
    <source>
        <dbReference type="Pfam" id="PF21174"/>
    </source>
</evidence>
<reference evidence="15" key="1">
    <citation type="submission" date="2020-10" db="EMBL/GenBank/DDBJ databases">
        <authorList>
            <person name="Kikuchi T."/>
        </authorList>
    </citation>
    <scope>NUCLEOTIDE SEQUENCE</scope>
    <source>
        <strain evidence="15">NKZ352</strain>
    </source>
</reference>
<keyword evidence="8" id="KW-0735">Signal-anchor</keyword>
<accession>A0A8S1GZC1</accession>
<feature type="domain" description="D-glucuronyl C5-epimerase beta-sandwich" evidence="14">
    <location>
        <begin position="217"/>
        <end position="352"/>
    </location>
</feature>
<name>A0A8S1GZC1_9PELO</name>
<keyword evidence="7" id="KW-0812">Transmembrane</keyword>
<dbReference type="Pfam" id="PF06662">
    <property type="entry name" value="C5-epim_C"/>
    <property type="match status" value="1"/>
</dbReference>
<dbReference type="PANTHER" id="PTHR13174:SF3">
    <property type="entry name" value="D-GLUCURONYL C5-EPIMERASE"/>
    <property type="match status" value="1"/>
</dbReference>
<evidence type="ECO:0000313" key="16">
    <source>
        <dbReference type="Proteomes" id="UP000835052"/>
    </source>
</evidence>
<evidence type="ECO:0000259" key="13">
    <source>
        <dbReference type="Pfam" id="PF06662"/>
    </source>
</evidence>
<comment type="catalytic activity">
    <reaction evidence="1">
        <text>[heparosan-N-sulfate](n) = [heparan-N-sulfate](n)</text>
        <dbReference type="Rhea" id="RHEA:20197"/>
        <dbReference type="Rhea" id="RHEA-COMP:9556"/>
        <dbReference type="Rhea" id="RHEA-COMP:9557"/>
        <dbReference type="ChEBI" id="CHEBI:58041"/>
        <dbReference type="ChEBI" id="CHEBI:58287"/>
        <dbReference type="EC" id="5.1.3.17"/>
    </reaction>
</comment>
<evidence type="ECO:0000313" key="15">
    <source>
        <dbReference type="EMBL" id="CAD6188313.1"/>
    </source>
</evidence>
<evidence type="ECO:0000256" key="11">
    <source>
        <dbReference type="ARBA" id="ARBA00023235"/>
    </source>
</evidence>
<comment type="pathway">
    <text evidence="4">Glycan metabolism; heparan sulfate biosynthesis.</text>
</comment>
<evidence type="ECO:0000256" key="7">
    <source>
        <dbReference type="ARBA" id="ARBA00022692"/>
    </source>
</evidence>
<evidence type="ECO:0000256" key="5">
    <source>
        <dbReference type="ARBA" id="ARBA00005584"/>
    </source>
</evidence>